<keyword evidence="11" id="KW-0472">Membrane</keyword>
<feature type="compositionally biased region" description="Low complexity" evidence="16">
    <location>
        <begin position="42"/>
        <end position="59"/>
    </location>
</feature>
<organism evidence="19">
    <name type="scientific">Naegleria gruberi</name>
    <name type="common">Amoeba</name>
    <dbReference type="NCBI Taxonomy" id="5762"/>
    <lineage>
        <taxon>Eukaryota</taxon>
        <taxon>Discoba</taxon>
        <taxon>Heterolobosea</taxon>
        <taxon>Tetramitia</taxon>
        <taxon>Eutetramitia</taxon>
        <taxon>Vahlkampfiidae</taxon>
        <taxon>Naegleria</taxon>
    </lineage>
</organism>
<feature type="compositionally biased region" description="Polar residues" evidence="16">
    <location>
        <begin position="60"/>
        <end position="72"/>
    </location>
</feature>
<evidence type="ECO:0000256" key="12">
    <source>
        <dbReference type="ARBA" id="ARBA00023212"/>
    </source>
</evidence>
<dbReference type="GO" id="GO:0005765">
    <property type="term" value="C:lysosomal membrane"/>
    <property type="evidence" value="ECO:0007669"/>
    <property type="project" value="UniProtKB-SubCell"/>
</dbReference>
<dbReference type="InterPro" id="IPR037521">
    <property type="entry name" value="FLCN/SMCR8_DENN"/>
</dbReference>
<dbReference type="InterPro" id="IPR021713">
    <property type="entry name" value="Folliculin"/>
</dbReference>
<dbReference type="GeneID" id="8855123"/>
<dbReference type="GO" id="GO:0005819">
    <property type="term" value="C:spindle"/>
    <property type="evidence" value="ECO:0007669"/>
    <property type="project" value="UniProtKB-SubCell"/>
</dbReference>
<evidence type="ECO:0000256" key="7">
    <source>
        <dbReference type="ARBA" id="ARBA00009987"/>
    </source>
</evidence>
<keyword evidence="19" id="KW-1185">Reference proteome</keyword>
<feature type="compositionally biased region" description="Polar residues" evidence="16">
    <location>
        <begin position="267"/>
        <end position="277"/>
    </location>
</feature>
<evidence type="ECO:0000256" key="15">
    <source>
        <dbReference type="ARBA" id="ARBA00023273"/>
    </source>
</evidence>
<evidence type="ECO:0000256" key="8">
    <source>
        <dbReference type="ARBA" id="ARBA00021824"/>
    </source>
</evidence>
<dbReference type="RefSeq" id="XP_002681877.1">
    <property type="nucleotide sequence ID" value="XM_002681831.1"/>
</dbReference>
<feature type="region of interest" description="Disordered" evidence="16">
    <location>
        <begin position="21"/>
        <end position="86"/>
    </location>
</feature>
<accession>D2V2W8</accession>
<dbReference type="Pfam" id="PF16692">
    <property type="entry name" value="Folliculin_C"/>
    <property type="match status" value="1"/>
</dbReference>
<feature type="compositionally biased region" description="Low complexity" evidence="16">
    <location>
        <begin position="73"/>
        <end position="82"/>
    </location>
</feature>
<protein>
    <recommendedName>
        <fullName evidence="8">Folliculin</fullName>
    </recommendedName>
</protein>
<evidence type="ECO:0000256" key="11">
    <source>
        <dbReference type="ARBA" id="ARBA00023136"/>
    </source>
</evidence>
<keyword evidence="15" id="KW-0966">Cell projection</keyword>
<dbReference type="KEGG" id="ngr:NAEGRDRAFT_63144"/>
<proteinExistence type="inferred from homology"/>
<keyword evidence="13" id="KW-0458">Lysosome</keyword>
<dbReference type="InParanoid" id="D2V2W8"/>
<evidence type="ECO:0000256" key="2">
    <source>
        <dbReference type="ARBA" id="ARBA00004138"/>
    </source>
</evidence>
<keyword evidence="14" id="KW-0539">Nucleus</keyword>
<dbReference type="PANTHER" id="PTHR31441:SF2">
    <property type="entry name" value="FOLLICULIN"/>
    <property type="match status" value="1"/>
</dbReference>
<dbReference type="GO" id="GO:1904263">
    <property type="term" value="P:positive regulation of TORC1 signaling"/>
    <property type="evidence" value="ECO:0007669"/>
    <property type="project" value="TreeGrafter"/>
</dbReference>
<dbReference type="InterPro" id="IPR037520">
    <property type="entry name" value="Folliculin/SMCR8_longin"/>
</dbReference>
<comment type="similarity">
    <text evidence="7">Belongs to the folliculin family.</text>
</comment>
<evidence type="ECO:0000313" key="19">
    <source>
        <dbReference type="Proteomes" id="UP000006671"/>
    </source>
</evidence>
<evidence type="ECO:0000256" key="14">
    <source>
        <dbReference type="ARBA" id="ARBA00023242"/>
    </source>
</evidence>
<dbReference type="Pfam" id="PF11704">
    <property type="entry name" value="Folliculin"/>
    <property type="match status" value="1"/>
</dbReference>
<evidence type="ECO:0000259" key="17">
    <source>
        <dbReference type="PROSITE" id="PS51834"/>
    </source>
</evidence>
<dbReference type="STRING" id="5762.D2V2W8"/>
<dbReference type="eggNOG" id="KOG3715">
    <property type="taxonomic scope" value="Eukaryota"/>
</dbReference>
<dbReference type="AlphaFoldDB" id="D2V2W8"/>
<dbReference type="VEuPathDB" id="AmoebaDB:NAEGRDRAFT_63144"/>
<evidence type="ECO:0000313" key="18">
    <source>
        <dbReference type="EMBL" id="EFC49133.1"/>
    </source>
</evidence>
<feature type="region of interest" description="Disordered" evidence="16">
    <location>
        <begin position="260"/>
        <end position="279"/>
    </location>
</feature>
<keyword evidence="10" id="KW-0963">Cytoplasm</keyword>
<dbReference type="GO" id="GO:0005634">
    <property type="term" value="C:nucleus"/>
    <property type="evidence" value="ECO:0007669"/>
    <property type="project" value="UniProtKB-SubCell"/>
</dbReference>
<evidence type="ECO:0000256" key="1">
    <source>
        <dbReference type="ARBA" id="ARBA00004123"/>
    </source>
</evidence>
<gene>
    <name evidence="18" type="primary">AM58</name>
    <name evidence="18" type="ORF">NAEGRDRAFT_63144</name>
</gene>
<evidence type="ECO:0000256" key="5">
    <source>
        <dbReference type="ARBA" id="ARBA00004514"/>
    </source>
</evidence>
<dbReference type="PROSITE" id="PS51834">
    <property type="entry name" value="DENN_FLCN_SMCR8"/>
    <property type="match status" value="1"/>
</dbReference>
<dbReference type="GO" id="GO:0005813">
    <property type="term" value="C:centrosome"/>
    <property type="evidence" value="ECO:0007669"/>
    <property type="project" value="UniProtKB-SubCell"/>
</dbReference>
<evidence type="ECO:0000256" key="10">
    <source>
        <dbReference type="ARBA" id="ARBA00022490"/>
    </source>
</evidence>
<evidence type="ECO:0000256" key="13">
    <source>
        <dbReference type="ARBA" id="ARBA00023228"/>
    </source>
</evidence>
<keyword evidence="12" id="KW-0206">Cytoskeleton</keyword>
<evidence type="ECO:0000256" key="6">
    <source>
        <dbReference type="ARBA" id="ARBA00004656"/>
    </source>
</evidence>
<comment type="subcellular location">
    <subcellularLocation>
        <location evidence="2">Cell projection</location>
        <location evidence="2">Cilium</location>
    </subcellularLocation>
    <subcellularLocation>
        <location evidence="4">Cytoplasm</location>
        <location evidence="4">Cytoskeleton</location>
        <location evidence="4">Microtubule organizing center</location>
        <location evidence="4">Centrosome</location>
    </subcellularLocation>
    <subcellularLocation>
        <location evidence="3">Cytoplasm</location>
        <location evidence="3">Cytoskeleton</location>
        <location evidence="3">Spindle</location>
    </subcellularLocation>
    <subcellularLocation>
        <location evidence="5">Cytoplasm</location>
        <location evidence="5">Cytosol</location>
    </subcellularLocation>
    <subcellularLocation>
        <location evidence="6">Lysosome membrane</location>
    </subcellularLocation>
    <subcellularLocation>
        <location evidence="1">Nucleus</location>
    </subcellularLocation>
</comment>
<dbReference type="OrthoDB" id="5599713at2759"/>
<dbReference type="GO" id="GO:0005829">
    <property type="term" value="C:cytosol"/>
    <property type="evidence" value="ECO:0007669"/>
    <property type="project" value="UniProtKB-SubCell"/>
</dbReference>
<dbReference type="InterPro" id="IPR032035">
    <property type="entry name" value="Folliculin_DENN"/>
</dbReference>
<dbReference type="GO" id="GO:0005929">
    <property type="term" value="C:cilium"/>
    <property type="evidence" value="ECO:0007669"/>
    <property type="project" value="UniProtKB-SubCell"/>
</dbReference>
<evidence type="ECO:0000256" key="9">
    <source>
        <dbReference type="ARBA" id="ARBA00022468"/>
    </source>
</evidence>
<evidence type="ECO:0000256" key="16">
    <source>
        <dbReference type="SAM" id="MobiDB-lite"/>
    </source>
</evidence>
<keyword evidence="9" id="KW-0343">GTPase activation</keyword>
<dbReference type="EMBL" id="GG738849">
    <property type="protein sequence ID" value="EFC49133.1"/>
    <property type="molecule type" value="Genomic_DNA"/>
</dbReference>
<feature type="domain" description="UDENN FLCN/SMCR8-type" evidence="17">
    <location>
        <begin position="127"/>
        <end position="629"/>
    </location>
</feature>
<sequence>MINNIHDISHLEKFVLEQHKTTQIVSHHQHHHRHQVTEQHKTSSTSTSSPPSSTTSPTPNGSEITSTTPLQESNSNSSSTNNLDITNLENLDHPQTISSLASKDLMLHLKKYYPNLFGKEHNSNQQEENDHFNQLLMLSSIEQLTIDRDNEQIFVSSHQESSKFSAHFKTLAIRSTSAEISVGQGREGPVLFGDEINGYNFAYIFKVKDSMARGFARWFAIVLMDTSLSMLTISWPFLNSGMGRIVKLIRARSQQIFLEEKEKQKRSGSSNALNEDGTNAEDHGYRFFHSGGPLSADVFRQKRSKGPMRDLPLLLNYPDFYSDLHNCFSGLLQSFYSKLSEIELDNSNYQKLDMYNNYSIPSCEMPRIRSFISNSSITSNESDSPSTPANGCFNLLSDFSKMVKKSLFNKVLLERNLFIGIELADTDDANEESYTQSEEMIKSLIYNVLIGNQLIVRSDNVQMRNEICRLFTTIVPKECAKMVQDSESYVFPYDANFLTVPKHVQITEDSVDFRFVILLDIEGYSSNDIEEISIHTEQEYKETTLGKEIEKLFFQTIFTHVQQYSTTSNMDYNTLYDIEQNILKSLIHDWSRRAKFFIQANKRHVGENLPMHIQECDTGILRYFGSTISLKKSFSQLNMNVDLDQ</sequence>
<evidence type="ECO:0000256" key="4">
    <source>
        <dbReference type="ARBA" id="ARBA00004300"/>
    </source>
</evidence>
<dbReference type="GO" id="GO:0005096">
    <property type="term" value="F:GTPase activator activity"/>
    <property type="evidence" value="ECO:0007669"/>
    <property type="project" value="UniProtKB-KW"/>
</dbReference>
<dbReference type="Gene3D" id="3.40.50.12430">
    <property type="match status" value="1"/>
</dbReference>
<evidence type="ECO:0000256" key="3">
    <source>
        <dbReference type="ARBA" id="ARBA00004186"/>
    </source>
</evidence>
<reference evidence="18 19" key="1">
    <citation type="journal article" date="2010" name="Cell">
        <title>The genome of Naegleria gruberi illuminates early eukaryotic versatility.</title>
        <authorList>
            <person name="Fritz-Laylin L.K."/>
            <person name="Prochnik S.E."/>
            <person name="Ginger M.L."/>
            <person name="Dacks J.B."/>
            <person name="Carpenter M.L."/>
            <person name="Field M.C."/>
            <person name="Kuo A."/>
            <person name="Paredez A."/>
            <person name="Chapman J."/>
            <person name="Pham J."/>
            <person name="Shu S."/>
            <person name="Neupane R."/>
            <person name="Cipriano M."/>
            <person name="Mancuso J."/>
            <person name="Tu H."/>
            <person name="Salamov A."/>
            <person name="Lindquist E."/>
            <person name="Shapiro H."/>
            <person name="Lucas S."/>
            <person name="Grigoriev I.V."/>
            <person name="Cande W.Z."/>
            <person name="Fulton C."/>
            <person name="Rokhsar D.S."/>
            <person name="Dawson S.C."/>
        </authorList>
    </citation>
    <scope>NUCLEOTIDE SEQUENCE [LARGE SCALE GENOMIC DNA]</scope>
    <source>
        <strain evidence="18 19">NEG-M</strain>
    </source>
</reference>
<dbReference type="PANTHER" id="PTHR31441">
    <property type="entry name" value="FOLLICULIN FAMILY MEMBER"/>
    <property type="match status" value="1"/>
</dbReference>
<name>D2V2W8_NAEGR</name>
<dbReference type="Proteomes" id="UP000006671">
    <property type="component" value="Unassembled WGS sequence"/>
</dbReference>